<dbReference type="SUPFAM" id="SSF69189">
    <property type="entry name" value="Penicillin-binding protein associated domain"/>
    <property type="match status" value="1"/>
</dbReference>
<dbReference type="Pfam" id="PF07943">
    <property type="entry name" value="PBP5_C"/>
    <property type="match status" value="1"/>
</dbReference>
<evidence type="ECO:0000256" key="5">
    <source>
        <dbReference type="ARBA" id="ARBA00022645"/>
    </source>
</evidence>
<dbReference type="InterPro" id="IPR037167">
    <property type="entry name" value="Peptidase_S11_C_sf"/>
</dbReference>
<dbReference type="InterPro" id="IPR015956">
    <property type="entry name" value="Peniciliin-bd_prot_C_sf"/>
</dbReference>
<dbReference type="RefSeq" id="WP_125551982.1">
    <property type="nucleotide sequence ID" value="NZ_JBHSSL010000028.1"/>
</dbReference>
<evidence type="ECO:0000313" key="18">
    <source>
        <dbReference type="Proteomes" id="UP001596289"/>
    </source>
</evidence>
<evidence type="ECO:0000256" key="3">
    <source>
        <dbReference type="ARBA" id="ARBA00007164"/>
    </source>
</evidence>
<evidence type="ECO:0000256" key="1">
    <source>
        <dbReference type="ARBA" id="ARBA00003217"/>
    </source>
</evidence>
<keyword evidence="7 14" id="KW-0732">Signal</keyword>
<keyword evidence="18" id="KW-1185">Reference proteome</keyword>
<dbReference type="Gene3D" id="2.60.410.10">
    <property type="entry name" value="D-Ala-D-Ala carboxypeptidase, C-terminal domain"/>
    <property type="match status" value="1"/>
</dbReference>
<dbReference type="Pfam" id="PF00768">
    <property type="entry name" value="Peptidase_S11"/>
    <property type="match status" value="1"/>
</dbReference>
<keyword evidence="9" id="KW-0133">Cell shape</keyword>
<evidence type="ECO:0000256" key="9">
    <source>
        <dbReference type="ARBA" id="ARBA00022960"/>
    </source>
</evidence>
<dbReference type="InterPro" id="IPR018044">
    <property type="entry name" value="Peptidase_S11"/>
</dbReference>
<keyword evidence="11" id="KW-0961">Cell wall biogenesis/degradation</keyword>
<keyword evidence="5" id="KW-0121">Carboxypeptidase</keyword>
<evidence type="ECO:0000256" key="10">
    <source>
        <dbReference type="ARBA" id="ARBA00022984"/>
    </source>
</evidence>
<comment type="function">
    <text evidence="1">Removes C-terminal D-alanyl residues from sugar-peptide cell wall precursors.</text>
</comment>
<keyword evidence="6" id="KW-0645">Protease</keyword>
<dbReference type="Gene3D" id="3.40.710.10">
    <property type="entry name" value="DD-peptidase/beta-lactamase superfamily"/>
    <property type="match status" value="1"/>
</dbReference>
<feature type="domain" description="Peptidase S11 D-alanyl-D-alanine carboxypeptidase A N-terminal" evidence="15">
    <location>
        <begin position="25"/>
        <end position="279"/>
    </location>
</feature>
<protein>
    <recommendedName>
        <fullName evidence="4">serine-type D-Ala-D-Ala carboxypeptidase</fullName>
        <ecNumber evidence="4">3.4.16.4</ecNumber>
    </recommendedName>
</protein>
<dbReference type="GO" id="GO:0016787">
    <property type="term" value="F:hydrolase activity"/>
    <property type="evidence" value="ECO:0007669"/>
    <property type="project" value="UniProtKB-KW"/>
</dbReference>
<dbReference type="PRINTS" id="PR00725">
    <property type="entry name" value="DADACBPTASE1"/>
</dbReference>
<dbReference type="EC" id="3.4.16.4" evidence="4"/>
<evidence type="ECO:0000256" key="6">
    <source>
        <dbReference type="ARBA" id="ARBA00022670"/>
    </source>
</evidence>
<accession>A0ABW1RDS9</accession>
<dbReference type="PANTHER" id="PTHR21581">
    <property type="entry name" value="D-ALANYL-D-ALANINE CARBOXYPEPTIDASE"/>
    <property type="match status" value="1"/>
</dbReference>
<comment type="catalytic activity">
    <reaction evidence="12">
        <text>Preferential cleavage: (Ac)2-L-Lys-D-Ala-|-D-Ala. Also transpeptidation of peptidyl-alanyl moieties that are N-acyl substituents of D-alanine.</text>
        <dbReference type="EC" id="3.4.16.4"/>
    </reaction>
</comment>
<dbReference type="PANTHER" id="PTHR21581:SF11">
    <property type="entry name" value="D-ALANYL-D-ALANINE CARBOXYPEPTIDASE DACA"/>
    <property type="match status" value="1"/>
</dbReference>
<dbReference type="InterPro" id="IPR012907">
    <property type="entry name" value="Peptidase_S11_C"/>
</dbReference>
<evidence type="ECO:0000256" key="2">
    <source>
        <dbReference type="ARBA" id="ARBA00004752"/>
    </source>
</evidence>
<dbReference type="InterPro" id="IPR012338">
    <property type="entry name" value="Beta-lactam/transpept-like"/>
</dbReference>
<feature type="signal peptide" evidence="14">
    <location>
        <begin position="1"/>
        <end position="25"/>
    </location>
</feature>
<reference evidence="18" key="1">
    <citation type="journal article" date="2019" name="Int. J. Syst. Evol. Microbiol.">
        <title>The Global Catalogue of Microorganisms (GCM) 10K type strain sequencing project: providing services to taxonomists for standard genome sequencing and annotation.</title>
        <authorList>
            <consortium name="The Broad Institute Genomics Platform"/>
            <consortium name="The Broad Institute Genome Sequencing Center for Infectious Disease"/>
            <person name="Wu L."/>
            <person name="Ma J."/>
        </authorList>
    </citation>
    <scope>NUCLEOTIDE SEQUENCE [LARGE SCALE GENOMIC DNA]</scope>
    <source>
        <strain evidence="18">CCM 8904</strain>
    </source>
</reference>
<feature type="domain" description="Peptidase S11 D-Ala-D-Ala carboxypeptidase A C-terminal" evidence="16">
    <location>
        <begin position="309"/>
        <end position="377"/>
    </location>
</feature>
<keyword evidence="10" id="KW-0573">Peptidoglycan synthesis</keyword>
<evidence type="ECO:0000256" key="14">
    <source>
        <dbReference type="SAM" id="SignalP"/>
    </source>
</evidence>
<evidence type="ECO:0000259" key="15">
    <source>
        <dbReference type="Pfam" id="PF00768"/>
    </source>
</evidence>
<evidence type="ECO:0000256" key="4">
    <source>
        <dbReference type="ARBA" id="ARBA00012448"/>
    </source>
</evidence>
<dbReference type="InterPro" id="IPR001967">
    <property type="entry name" value="Peptidase_S11_N"/>
</dbReference>
<evidence type="ECO:0000313" key="17">
    <source>
        <dbReference type="EMBL" id="MFC6169979.1"/>
    </source>
</evidence>
<sequence length="418" mass="44719">MFKKIIIRVTLLLTFVLGSAGPTLAATTVDAKAGLAVDAQSGQILFDQAGSEVLPIGSMTKLLTVYLTLNAIKQGKLSWDTQVPVSALAYKLTKNTELTNVPLTENGKYSVRDLYDASLIQSANSAAMLLGDAFAGSQTAAVKQMRAQLQKWGIKDAYIVNLSGLNNSYLDGQIYPGSATTDENKMSAVDMAIVAQHLLKDFPEVLNTTKQTNMTFAAGTSSATKLTTWNFMLAGQAAADTNLPVDGLKTGTTELAGACFTGTVKKDGHRIITVVMHANKNETDSNARFIETAKIMNDVYNEQSYHTIAQGSAPTNQQRLPVKLGTQPRVPVGLAQSVSFWLPKAQAKPKVTYKLTAKTPLAAPVAKDKMVGTANITTPVTLRYLPGETPKATKVTTQKASAKLTGFSLFKAQVADFF</sequence>
<name>A0ABW1RDS9_9LACO</name>
<evidence type="ECO:0000256" key="7">
    <source>
        <dbReference type="ARBA" id="ARBA00022729"/>
    </source>
</evidence>
<gene>
    <name evidence="17" type="ORF">ACFQGP_05205</name>
</gene>
<feature type="chain" id="PRO_5046832475" description="serine-type D-Ala-D-Ala carboxypeptidase" evidence="14">
    <location>
        <begin position="26"/>
        <end position="418"/>
    </location>
</feature>
<comment type="caution">
    <text evidence="17">The sequence shown here is derived from an EMBL/GenBank/DDBJ whole genome shotgun (WGS) entry which is preliminary data.</text>
</comment>
<comment type="pathway">
    <text evidence="2">Cell wall biogenesis; peptidoglycan biosynthesis.</text>
</comment>
<keyword evidence="8 17" id="KW-0378">Hydrolase</keyword>
<evidence type="ECO:0000256" key="12">
    <source>
        <dbReference type="ARBA" id="ARBA00034000"/>
    </source>
</evidence>
<evidence type="ECO:0000256" key="8">
    <source>
        <dbReference type="ARBA" id="ARBA00022801"/>
    </source>
</evidence>
<evidence type="ECO:0000256" key="13">
    <source>
        <dbReference type="RuleBase" id="RU004016"/>
    </source>
</evidence>
<proteinExistence type="inferred from homology"/>
<evidence type="ECO:0000259" key="16">
    <source>
        <dbReference type="Pfam" id="PF07943"/>
    </source>
</evidence>
<evidence type="ECO:0000256" key="11">
    <source>
        <dbReference type="ARBA" id="ARBA00023316"/>
    </source>
</evidence>
<dbReference type="SUPFAM" id="SSF56601">
    <property type="entry name" value="beta-lactamase/transpeptidase-like"/>
    <property type="match status" value="1"/>
</dbReference>
<comment type="similarity">
    <text evidence="3 13">Belongs to the peptidase S11 family.</text>
</comment>
<organism evidence="17 18">
    <name type="scientific">Loigolactobacillus jiayinensis</name>
    <dbReference type="NCBI Taxonomy" id="2486016"/>
    <lineage>
        <taxon>Bacteria</taxon>
        <taxon>Bacillati</taxon>
        <taxon>Bacillota</taxon>
        <taxon>Bacilli</taxon>
        <taxon>Lactobacillales</taxon>
        <taxon>Lactobacillaceae</taxon>
        <taxon>Loigolactobacillus</taxon>
    </lineage>
</organism>
<dbReference type="Proteomes" id="UP001596289">
    <property type="component" value="Unassembled WGS sequence"/>
</dbReference>
<dbReference type="EMBL" id="JBHSSL010000028">
    <property type="protein sequence ID" value="MFC6169979.1"/>
    <property type="molecule type" value="Genomic_DNA"/>
</dbReference>